<keyword evidence="3" id="KW-1185">Reference proteome</keyword>
<gene>
    <name evidence="2" type="ORF">ACFO26_00430</name>
</gene>
<accession>A0ABV9J9R3</accession>
<dbReference type="EMBL" id="JBHSGD010000001">
    <property type="protein sequence ID" value="MFC4651374.1"/>
    <property type="molecule type" value="Genomic_DNA"/>
</dbReference>
<dbReference type="RefSeq" id="WP_213534555.1">
    <property type="nucleotide sequence ID" value="NZ_BOVQ01000003.1"/>
</dbReference>
<comment type="caution">
    <text evidence="2">The sequence shown here is derived from an EMBL/GenBank/DDBJ whole genome shotgun (WGS) entry which is preliminary data.</text>
</comment>
<keyword evidence="1" id="KW-0175">Coiled coil</keyword>
<sequence>MSELDFKEQLKKMRELYLENHPIDKGENEVFTPLSIEEKEKKLLDALEHLTSKIAYIKNEIAKNDSSSKSLDDLKEQLEIFENKRVLFEQKLDFIKNGDYDDARREKLKRQLTELELKRCKLKLSQKDCSKVNQKIKQKSELFKKLK</sequence>
<protein>
    <submittedName>
        <fullName evidence="2">Uncharacterized protein</fullName>
    </submittedName>
</protein>
<name>A0ABV9J9R3_9LACT</name>
<evidence type="ECO:0000313" key="2">
    <source>
        <dbReference type="EMBL" id="MFC4651374.1"/>
    </source>
</evidence>
<organism evidence="2 3">
    <name type="scientific">Lactococcus nasutitermitis</name>
    <dbReference type="NCBI Taxonomy" id="1652957"/>
    <lineage>
        <taxon>Bacteria</taxon>
        <taxon>Bacillati</taxon>
        <taxon>Bacillota</taxon>
        <taxon>Bacilli</taxon>
        <taxon>Lactobacillales</taxon>
        <taxon>Streptococcaceae</taxon>
        <taxon>Lactococcus</taxon>
    </lineage>
</organism>
<proteinExistence type="predicted"/>
<feature type="coiled-coil region" evidence="1">
    <location>
        <begin position="57"/>
        <end position="91"/>
    </location>
</feature>
<dbReference type="Proteomes" id="UP001595987">
    <property type="component" value="Unassembled WGS sequence"/>
</dbReference>
<evidence type="ECO:0000313" key="3">
    <source>
        <dbReference type="Proteomes" id="UP001595987"/>
    </source>
</evidence>
<reference evidence="3" key="1">
    <citation type="journal article" date="2019" name="Int. J. Syst. Evol. Microbiol.">
        <title>The Global Catalogue of Microorganisms (GCM) 10K type strain sequencing project: providing services to taxonomists for standard genome sequencing and annotation.</title>
        <authorList>
            <consortium name="The Broad Institute Genomics Platform"/>
            <consortium name="The Broad Institute Genome Sequencing Center for Infectious Disease"/>
            <person name="Wu L."/>
            <person name="Ma J."/>
        </authorList>
    </citation>
    <scope>NUCLEOTIDE SEQUENCE [LARGE SCALE GENOMIC DNA]</scope>
    <source>
        <strain evidence="3">CCUG 63287</strain>
    </source>
</reference>
<evidence type="ECO:0000256" key="1">
    <source>
        <dbReference type="SAM" id="Coils"/>
    </source>
</evidence>